<evidence type="ECO:0000256" key="5">
    <source>
        <dbReference type="SAM" id="Phobius"/>
    </source>
</evidence>
<keyword evidence="4 5" id="KW-0472">Membrane</keyword>
<dbReference type="InterPro" id="IPR007318">
    <property type="entry name" value="Phopholipid_MeTrfase"/>
</dbReference>
<feature type="transmembrane region" description="Helical" evidence="5">
    <location>
        <begin position="6"/>
        <end position="24"/>
    </location>
</feature>
<evidence type="ECO:0000256" key="1">
    <source>
        <dbReference type="ARBA" id="ARBA00004127"/>
    </source>
</evidence>
<dbReference type="Gene3D" id="1.20.120.1630">
    <property type="match status" value="1"/>
</dbReference>
<organism evidence="6 7">
    <name type="scientific">Anaerosporomusa subterranea</name>
    <dbReference type="NCBI Taxonomy" id="1794912"/>
    <lineage>
        <taxon>Bacteria</taxon>
        <taxon>Bacillati</taxon>
        <taxon>Bacillota</taxon>
        <taxon>Negativicutes</taxon>
        <taxon>Acetonemataceae</taxon>
        <taxon>Anaerosporomusa</taxon>
    </lineage>
</organism>
<dbReference type="STRING" id="1794912.AXX12_15005"/>
<evidence type="ECO:0000256" key="3">
    <source>
        <dbReference type="ARBA" id="ARBA00022989"/>
    </source>
</evidence>
<evidence type="ECO:0000313" key="6">
    <source>
        <dbReference type="EMBL" id="KYZ74889.1"/>
    </source>
</evidence>
<dbReference type="PANTHER" id="PTHR12714">
    <property type="entry name" value="PROTEIN-S ISOPRENYLCYSTEINE O-METHYLTRANSFERASE"/>
    <property type="match status" value="1"/>
</dbReference>
<dbReference type="GO" id="GO:0032259">
    <property type="term" value="P:methylation"/>
    <property type="evidence" value="ECO:0007669"/>
    <property type="project" value="UniProtKB-KW"/>
</dbReference>
<dbReference type="AlphaFoldDB" id="A0A154BLN9"/>
<keyword evidence="6" id="KW-0489">Methyltransferase</keyword>
<proteinExistence type="predicted"/>
<keyword evidence="6" id="KW-0808">Transferase</keyword>
<gene>
    <name evidence="6" type="ORF">AXX12_15005</name>
</gene>
<dbReference type="OrthoDB" id="5471300at2"/>
<keyword evidence="3 5" id="KW-1133">Transmembrane helix</keyword>
<evidence type="ECO:0000256" key="2">
    <source>
        <dbReference type="ARBA" id="ARBA00022692"/>
    </source>
</evidence>
<keyword evidence="7" id="KW-1185">Reference proteome</keyword>
<feature type="transmembrane region" description="Helical" evidence="5">
    <location>
        <begin position="36"/>
        <end position="60"/>
    </location>
</feature>
<dbReference type="Proteomes" id="UP000076268">
    <property type="component" value="Unassembled WGS sequence"/>
</dbReference>
<keyword evidence="2 5" id="KW-0812">Transmembrane</keyword>
<sequence>MWGYGLWGAVVVNSLIFIIFALSFTRPRNVRDWRSFGAFSAFIITLFTEMYGFPLTIYLLSGWLGTHFPELNFSHGGGHLWYTLLGMTGDPHTSWIHTVSEVFITGGLIFLGFTWRYLHKAQQNNSVAMTGPYKYVRHPQYVAFIAMMLGFLIQWPTILTVLMFPVLVRMYLWLSKREEQEAIEQFGDEYIEYAARTPRFIPWLKP</sequence>
<dbReference type="RefSeq" id="WP_066245329.1">
    <property type="nucleotide sequence ID" value="NZ_LSGP01000026.1"/>
</dbReference>
<dbReference type="Pfam" id="PF04191">
    <property type="entry name" value="PEMT"/>
    <property type="match status" value="1"/>
</dbReference>
<name>A0A154BLN9_ANASB</name>
<comment type="subcellular location">
    <subcellularLocation>
        <location evidence="1">Endomembrane system</location>
        <topology evidence="1">Multi-pass membrane protein</topology>
    </subcellularLocation>
</comment>
<dbReference type="GO" id="GO:0012505">
    <property type="term" value="C:endomembrane system"/>
    <property type="evidence" value="ECO:0007669"/>
    <property type="project" value="UniProtKB-SubCell"/>
</dbReference>
<protein>
    <submittedName>
        <fullName evidence="6">Isoprenylcysteine carboxyl methyltransferase</fullName>
    </submittedName>
</protein>
<accession>A0A154BLN9</accession>
<feature type="transmembrane region" description="Helical" evidence="5">
    <location>
        <begin position="139"/>
        <end position="168"/>
    </location>
</feature>
<comment type="caution">
    <text evidence="6">The sequence shown here is derived from an EMBL/GenBank/DDBJ whole genome shotgun (WGS) entry which is preliminary data.</text>
</comment>
<evidence type="ECO:0000256" key="4">
    <source>
        <dbReference type="ARBA" id="ARBA00023136"/>
    </source>
</evidence>
<evidence type="ECO:0000313" key="7">
    <source>
        <dbReference type="Proteomes" id="UP000076268"/>
    </source>
</evidence>
<dbReference type="EMBL" id="LSGP01000026">
    <property type="protein sequence ID" value="KYZ74889.1"/>
    <property type="molecule type" value="Genomic_DNA"/>
</dbReference>
<dbReference type="PANTHER" id="PTHR12714:SF9">
    <property type="entry name" value="PROTEIN-S-ISOPRENYLCYSTEINE O-METHYLTRANSFERASE"/>
    <property type="match status" value="1"/>
</dbReference>
<dbReference type="GO" id="GO:0008168">
    <property type="term" value="F:methyltransferase activity"/>
    <property type="evidence" value="ECO:0007669"/>
    <property type="project" value="UniProtKB-KW"/>
</dbReference>
<feature type="transmembrane region" description="Helical" evidence="5">
    <location>
        <begin position="95"/>
        <end position="118"/>
    </location>
</feature>
<reference evidence="6 7" key="1">
    <citation type="submission" date="2016-02" db="EMBL/GenBank/DDBJ databases">
        <title>Anaerosporomusa subterraneum gen. nov., sp. nov., a spore-forming obligate anaerobe isolated from saprolite.</title>
        <authorList>
            <person name="Choi J.K."/>
            <person name="Shah M."/>
            <person name="Yee N."/>
        </authorList>
    </citation>
    <scope>NUCLEOTIDE SEQUENCE [LARGE SCALE GENOMIC DNA]</scope>
    <source>
        <strain evidence="6 7">RU4</strain>
    </source>
</reference>